<dbReference type="EMBL" id="JAWZSR010000002">
    <property type="protein sequence ID" value="MDX8045453.1"/>
    <property type="molecule type" value="Genomic_DNA"/>
</dbReference>
<proteinExistence type="predicted"/>
<keyword evidence="2" id="KW-1185">Reference proteome</keyword>
<comment type="caution">
    <text evidence="1">The sequence shown here is derived from an EMBL/GenBank/DDBJ whole genome shotgun (WGS) entry which is preliminary data.</text>
</comment>
<protein>
    <submittedName>
        <fullName evidence="1">Helix-turn-helix transcriptional regulator</fullName>
    </submittedName>
</protein>
<evidence type="ECO:0000313" key="1">
    <source>
        <dbReference type="EMBL" id="MDX8045453.1"/>
    </source>
</evidence>
<organism evidence="1 2">
    <name type="scientific">Gracilibacillus pellucidus</name>
    <dbReference type="NCBI Taxonomy" id="3095368"/>
    <lineage>
        <taxon>Bacteria</taxon>
        <taxon>Bacillati</taxon>
        <taxon>Bacillota</taxon>
        <taxon>Bacilli</taxon>
        <taxon>Bacillales</taxon>
        <taxon>Bacillaceae</taxon>
        <taxon>Gracilibacillus</taxon>
    </lineage>
</organism>
<dbReference type="Proteomes" id="UP001277972">
    <property type="component" value="Unassembled WGS sequence"/>
</dbReference>
<accession>A0ACC6M3H1</accession>
<name>A0ACC6M3H1_9BACI</name>
<reference evidence="1" key="1">
    <citation type="submission" date="2023-11" db="EMBL/GenBank/DDBJ databases">
        <title>Gracilibacillus pellucida a moderately halophilic bacterium isolated from saline soil in Xinjiang province.</title>
        <authorList>
            <person name="Zhang Z."/>
            <person name="Tan F."/>
            <person name="Wang Y."/>
            <person name="Xia M."/>
        </authorList>
    </citation>
    <scope>NUCLEOTIDE SEQUENCE</scope>
    <source>
        <strain evidence="1">S3-1-1</strain>
    </source>
</reference>
<gene>
    <name evidence="1" type="ORF">SH601_05565</name>
</gene>
<sequence>MSFGEEIKEIRNTKKLTLDELSKRTGLSKGYLSKLENGKRDIPKAETIKRLAEGLEVSSFELLYDAGHISKEDVQKKIQDMATKMQNISRELIDQTEEYLNIPNLKEFLIQDNNIRWENQPLSIEDRQKIVDFIQEKVVEKQTKRLVIEFEDGKPVSRTENFDNNSKKEE</sequence>
<evidence type="ECO:0000313" key="2">
    <source>
        <dbReference type="Proteomes" id="UP001277972"/>
    </source>
</evidence>